<keyword evidence="2" id="KW-0949">S-adenosyl-L-methionine</keyword>
<dbReference type="Pfam" id="PF13847">
    <property type="entry name" value="Methyltransf_31"/>
    <property type="match status" value="1"/>
</dbReference>
<gene>
    <name evidence="10" type="ORF">KL86DPRO_10591</name>
</gene>
<comment type="similarity">
    <text evidence="3">Belongs to the methyltransferase superfamily. Arsenite methyltransferase family.</text>
</comment>
<dbReference type="InterPro" id="IPR026669">
    <property type="entry name" value="Arsenite_MeTrfase-like"/>
</dbReference>
<sequence length="278" mass="29682">MAEDRKSNDSVRETVRAGYAAIATGQRSCCCGGERGNQADPARLAKAIGYDAESLAKLPDGANMGLSCGNPVAIAALREGQVVLDLGSGGGFDAFQAGERVKASGRVIGVDMTPEMLARARKNVAQYQQRTGLDNVEFRLGEIEHLPVPDASVDVVLSNCVINLSPDKPQVWREIFRVLKPGGAVSVSDLALLRPLPDAIREMAAALVGCVAGAVLVDETRAMLEKAGFASIVLTPKPDYVRNMQDWNDPLYRQIAETLPKGEEMADYVVSLSIAARK</sequence>
<accession>A0A212J2Y2</accession>
<reference evidence="10" key="1">
    <citation type="submission" date="2016-04" db="EMBL/GenBank/DDBJ databases">
        <authorList>
            <person name="Evans L.H."/>
            <person name="Alamgir A."/>
            <person name="Owens N."/>
            <person name="Weber N.D."/>
            <person name="Virtaneva K."/>
            <person name="Barbian K."/>
            <person name="Babar A."/>
            <person name="Rosenke K."/>
        </authorList>
    </citation>
    <scope>NUCLEOTIDE SEQUENCE</scope>
    <source>
        <strain evidence="10">86</strain>
    </source>
</reference>
<dbReference type="EMBL" id="FLUQ01000001">
    <property type="protein sequence ID" value="SBV93787.1"/>
    <property type="molecule type" value="Genomic_DNA"/>
</dbReference>
<dbReference type="PANTHER" id="PTHR43675:SF8">
    <property type="entry name" value="ARSENITE METHYLTRANSFERASE"/>
    <property type="match status" value="1"/>
</dbReference>
<evidence type="ECO:0000256" key="6">
    <source>
        <dbReference type="ARBA" id="ARBA00047941"/>
    </source>
</evidence>
<dbReference type="GO" id="GO:0032259">
    <property type="term" value="P:methylation"/>
    <property type="evidence" value="ECO:0007669"/>
    <property type="project" value="UniProtKB-KW"/>
</dbReference>
<dbReference type="NCBIfam" id="NF008823">
    <property type="entry name" value="PRK11873.1"/>
    <property type="match status" value="1"/>
</dbReference>
<dbReference type="PANTHER" id="PTHR43675">
    <property type="entry name" value="ARSENITE METHYLTRANSFERASE"/>
    <property type="match status" value="1"/>
</dbReference>
<dbReference type="Gene3D" id="3.40.50.150">
    <property type="entry name" value="Vaccinia Virus protein VP39"/>
    <property type="match status" value="1"/>
</dbReference>
<evidence type="ECO:0000256" key="5">
    <source>
        <dbReference type="ARBA" id="ARBA00034545"/>
    </source>
</evidence>
<feature type="domain" description="Methyltransferase" evidence="9">
    <location>
        <begin position="79"/>
        <end position="228"/>
    </location>
</feature>
<comment type="catalytic activity">
    <reaction evidence="7">
        <text>arsenic triglutathione + 2 [thioredoxin]-dithiol + 2 S-adenosyl-L-methionine + H2O = dimethylarsinous acid + 2 [thioredoxin]-disulfide + 3 glutathione + 2 S-adenosyl-L-homocysteine + 2 H(+)</text>
        <dbReference type="Rhea" id="RHEA:69464"/>
        <dbReference type="Rhea" id="RHEA-COMP:10698"/>
        <dbReference type="Rhea" id="RHEA-COMP:10700"/>
        <dbReference type="ChEBI" id="CHEBI:15377"/>
        <dbReference type="ChEBI" id="CHEBI:15378"/>
        <dbReference type="ChEBI" id="CHEBI:23808"/>
        <dbReference type="ChEBI" id="CHEBI:29950"/>
        <dbReference type="ChEBI" id="CHEBI:50058"/>
        <dbReference type="ChEBI" id="CHEBI:57856"/>
        <dbReference type="ChEBI" id="CHEBI:57925"/>
        <dbReference type="ChEBI" id="CHEBI:59789"/>
        <dbReference type="ChEBI" id="CHEBI:183640"/>
        <dbReference type="EC" id="2.1.1.137"/>
    </reaction>
</comment>
<keyword evidence="1 10" id="KW-0808">Transferase</keyword>
<evidence type="ECO:0000259" key="9">
    <source>
        <dbReference type="Pfam" id="PF13847"/>
    </source>
</evidence>
<organism evidence="10">
    <name type="scientific">uncultured delta proteobacterium</name>
    <dbReference type="NCBI Taxonomy" id="34034"/>
    <lineage>
        <taxon>Bacteria</taxon>
        <taxon>Deltaproteobacteria</taxon>
        <taxon>environmental samples</taxon>
    </lineage>
</organism>
<dbReference type="GO" id="GO:0030791">
    <property type="term" value="F:arsenite methyltransferase activity"/>
    <property type="evidence" value="ECO:0007669"/>
    <property type="project" value="UniProtKB-EC"/>
</dbReference>
<dbReference type="SUPFAM" id="SSF53335">
    <property type="entry name" value="S-adenosyl-L-methionine-dependent methyltransferases"/>
    <property type="match status" value="1"/>
</dbReference>
<evidence type="ECO:0000256" key="3">
    <source>
        <dbReference type="ARBA" id="ARBA00034487"/>
    </source>
</evidence>
<dbReference type="AlphaFoldDB" id="A0A212J2Y2"/>
<dbReference type="EC" id="2.1.1.137" evidence="4"/>
<protein>
    <recommendedName>
        <fullName evidence="5">Arsenite methyltransferase</fullName>
        <ecNumber evidence="4">2.1.1.137</ecNumber>
    </recommendedName>
</protein>
<proteinExistence type="inferred from homology"/>
<keyword evidence="10" id="KW-0489">Methyltransferase</keyword>
<dbReference type="CDD" id="cd02440">
    <property type="entry name" value="AdoMet_MTases"/>
    <property type="match status" value="1"/>
</dbReference>
<comment type="catalytic activity">
    <reaction evidence="6">
        <text>arsenic triglutathione + [thioredoxin]-dithiol + S-adenosyl-L-methionine + 2 H2O = methylarsonous acid + [thioredoxin]-disulfide + 3 glutathione + S-adenosyl-L-homocysteine + H(+)</text>
        <dbReference type="Rhea" id="RHEA:69460"/>
        <dbReference type="Rhea" id="RHEA-COMP:10698"/>
        <dbReference type="Rhea" id="RHEA-COMP:10700"/>
        <dbReference type="ChEBI" id="CHEBI:15377"/>
        <dbReference type="ChEBI" id="CHEBI:15378"/>
        <dbReference type="ChEBI" id="CHEBI:17826"/>
        <dbReference type="ChEBI" id="CHEBI:29950"/>
        <dbReference type="ChEBI" id="CHEBI:50058"/>
        <dbReference type="ChEBI" id="CHEBI:57856"/>
        <dbReference type="ChEBI" id="CHEBI:57925"/>
        <dbReference type="ChEBI" id="CHEBI:59789"/>
        <dbReference type="ChEBI" id="CHEBI:183640"/>
        <dbReference type="EC" id="2.1.1.137"/>
    </reaction>
</comment>
<name>A0A212J2Y2_9DELT</name>
<dbReference type="InterPro" id="IPR025714">
    <property type="entry name" value="Methyltranfer_dom"/>
</dbReference>
<evidence type="ECO:0000313" key="10">
    <source>
        <dbReference type="EMBL" id="SBV93787.1"/>
    </source>
</evidence>
<evidence type="ECO:0000256" key="1">
    <source>
        <dbReference type="ARBA" id="ARBA00022679"/>
    </source>
</evidence>
<evidence type="ECO:0000256" key="2">
    <source>
        <dbReference type="ARBA" id="ARBA00022691"/>
    </source>
</evidence>
<evidence type="ECO:0000256" key="7">
    <source>
        <dbReference type="ARBA" id="ARBA00047943"/>
    </source>
</evidence>
<comment type="catalytic activity">
    <reaction evidence="8">
        <text>arsenic triglutathione + 3 [thioredoxin]-dithiol + 3 S-adenosyl-L-methionine = trimethylarsine + 3 [thioredoxin]-disulfide + 3 glutathione + 3 S-adenosyl-L-homocysteine + 3 H(+)</text>
        <dbReference type="Rhea" id="RHEA:69432"/>
        <dbReference type="Rhea" id="RHEA-COMP:10698"/>
        <dbReference type="Rhea" id="RHEA-COMP:10700"/>
        <dbReference type="ChEBI" id="CHEBI:15378"/>
        <dbReference type="ChEBI" id="CHEBI:27130"/>
        <dbReference type="ChEBI" id="CHEBI:29950"/>
        <dbReference type="ChEBI" id="CHEBI:50058"/>
        <dbReference type="ChEBI" id="CHEBI:57856"/>
        <dbReference type="ChEBI" id="CHEBI:57925"/>
        <dbReference type="ChEBI" id="CHEBI:59789"/>
        <dbReference type="ChEBI" id="CHEBI:183640"/>
        <dbReference type="EC" id="2.1.1.137"/>
    </reaction>
</comment>
<evidence type="ECO:0000256" key="4">
    <source>
        <dbReference type="ARBA" id="ARBA00034521"/>
    </source>
</evidence>
<dbReference type="InterPro" id="IPR029063">
    <property type="entry name" value="SAM-dependent_MTases_sf"/>
</dbReference>
<evidence type="ECO:0000256" key="8">
    <source>
        <dbReference type="ARBA" id="ARBA00048428"/>
    </source>
</evidence>